<dbReference type="Proteomes" id="UP000321412">
    <property type="component" value="Unassembled WGS sequence"/>
</dbReference>
<evidence type="ECO:0000256" key="4">
    <source>
        <dbReference type="ARBA" id="ARBA00022741"/>
    </source>
</evidence>
<dbReference type="Gene3D" id="1.10.510.10">
    <property type="entry name" value="Transferase(Phosphotransferase) domain 1"/>
    <property type="match status" value="1"/>
</dbReference>
<dbReference type="GO" id="GO:0004674">
    <property type="term" value="F:protein serine/threonine kinase activity"/>
    <property type="evidence" value="ECO:0007669"/>
    <property type="project" value="UniProtKB-KW"/>
</dbReference>
<reference evidence="10 11" key="1">
    <citation type="submission" date="2019-08" db="EMBL/GenBank/DDBJ databases">
        <title>Bradymonadales sp. TMQ4.</title>
        <authorList>
            <person name="Liang Q."/>
        </authorList>
    </citation>
    <scope>NUCLEOTIDE SEQUENCE [LARGE SCALE GENOMIC DNA]</scope>
    <source>
        <strain evidence="10 11">TMQ4</strain>
    </source>
</reference>
<keyword evidence="3" id="KW-0808">Transferase</keyword>
<dbReference type="Pfam" id="PF00069">
    <property type="entry name" value="Pkinase"/>
    <property type="match status" value="1"/>
</dbReference>
<feature type="compositionally biased region" description="Basic and acidic residues" evidence="7">
    <location>
        <begin position="561"/>
        <end position="582"/>
    </location>
</feature>
<sequence length="646" mass="70798">MGTSTSSEHKELHPGELFLERYRIERRIADGGMASIYLAIDEHSGLPVAIKVLFSHYLDNEVVRARFLDEGRIQAMLQHPNIVHVYKVVQDPLLCFVMEYVEGDTLEEYLQREGPLPEAQIIDLMLPVMSAVGLAHTRGIVHRDLKPSNVLLKPVAGFFKPKVMDFGVAKVSKDRDLTAAGTTVGTLHYMSPEQIVGARAIDGRADIYSLGCTLYKLCTGEVPFNASSEFALMMAQVEAPPTPPTQLRAGISTRLEEVILKALAKEPEHRFQSIGQMTSALIELTKTSDAGRTTETRPIPRELIEMAMAANEVAQDQTAQFRLAPLPEQTHVAGDYREAAELATHEMSARAFDEISRDREIAEIRKSQHIQPLKPKKEFAGDDIDATRRAIIDHLPTQPVADPPEFSDEDLSETNAISKERIQRALEQNEEPATREFDRRRSGIIAVDRGVDSGEVTGLHLSDRELRAAIDEAKRAGITGPPPTPATRVDDSDELDRTRDERPSARVPSLAGLADEDSDPTLGARPSVRAASLSSLADEDSDPTLGARPSVRAPSLPGASRPDRVDANLPADSRDTTARDARALSVPHADAPGSNLSRPARAQPLNQHQTKRHKPDESSEGQLWVVGGIIAVFIALLILGWALFLA</sequence>
<accession>A0A5C6WX95</accession>
<keyword evidence="8" id="KW-1133">Transmembrane helix</keyword>
<dbReference type="RefSeq" id="WP_146983172.1">
    <property type="nucleotide sequence ID" value="NZ_VOSM01000016.1"/>
</dbReference>
<proteinExistence type="predicted"/>
<dbReference type="PANTHER" id="PTHR43289:SF6">
    <property type="entry name" value="SERINE_THREONINE-PROTEIN KINASE NEKL-3"/>
    <property type="match status" value="1"/>
</dbReference>
<feature type="compositionally biased region" description="Basic and acidic residues" evidence="7">
    <location>
        <begin position="495"/>
        <end position="504"/>
    </location>
</feature>
<evidence type="ECO:0000256" key="5">
    <source>
        <dbReference type="ARBA" id="ARBA00022777"/>
    </source>
</evidence>
<dbReference type="PROSITE" id="PS00108">
    <property type="entry name" value="PROTEIN_KINASE_ST"/>
    <property type="match status" value="1"/>
</dbReference>
<dbReference type="InterPro" id="IPR011009">
    <property type="entry name" value="Kinase-like_dom_sf"/>
</dbReference>
<feature type="transmembrane region" description="Helical" evidence="8">
    <location>
        <begin position="623"/>
        <end position="645"/>
    </location>
</feature>
<dbReference type="FunFam" id="1.10.510.10:FF:000021">
    <property type="entry name" value="Serine/threonine protein kinase"/>
    <property type="match status" value="1"/>
</dbReference>
<evidence type="ECO:0000313" key="11">
    <source>
        <dbReference type="Proteomes" id="UP000321412"/>
    </source>
</evidence>
<organism evidence="10 11">
    <name type="scientific">Lujinxingia vulgaris</name>
    <dbReference type="NCBI Taxonomy" id="2600176"/>
    <lineage>
        <taxon>Bacteria</taxon>
        <taxon>Deltaproteobacteria</taxon>
        <taxon>Bradymonadales</taxon>
        <taxon>Lujinxingiaceae</taxon>
        <taxon>Lujinxingia</taxon>
    </lineage>
</organism>
<evidence type="ECO:0000256" key="3">
    <source>
        <dbReference type="ARBA" id="ARBA00022679"/>
    </source>
</evidence>
<gene>
    <name evidence="10" type="ORF">FRC98_19495</name>
</gene>
<keyword evidence="4" id="KW-0547">Nucleotide-binding</keyword>
<dbReference type="InterPro" id="IPR000719">
    <property type="entry name" value="Prot_kinase_dom"/>
</dbReference>
<dbReference type="InterPro" id="IPR008271">
    <property type="entry name" value="Ser/Thr_kinase_AS"/>
</dbReference>
<keyword evidence="8" id="KW-0472">Membrane</keyword>
<evidence type="ECO:0000256" key="8">
    <source>
        <dbReference type="SAM" id="Phobius"/>
    </source>
</evidence>
<evidence type="ECO:0000256" key="6">
    <source>
        <dbReference type="ARBA" id="ARBA00022840"/>
    </source>
</evidence>
<evidence type="ECO:0000256" key="7">
    <source>
        <dbReference type="SAM" id="MobiDB-lite"/>
    </source>
</evidence>
<evidence type="ECO:0000256" key="1">
    <source>
        <dbReference type="ARBA" id="ARBA00012513"/>
    </source>
</evidence>
<dbReference type="EMBL" id="VOSM01000016">
    <property type="protein sequence ID" value="TXD34046.1"/>
    <property type="molecule type" value="Genomic_DNA"/>
</dbReference>
<dbReference type="AlphaFoldDB" id="A0A5C6WX95"/>
<dbReference type="OrthoDB" id="9801841at2"/>
<evidence type="ECO:0000313" key="10">
    <source>
        <dbReference type="EMBL" id="TXD34046.1"/>
    </source>
</evidence>
<dbReference type="EC" id="2.7.11.1" evidence="1"/>
<keyword evidence="6" id="KW-0067">ATP-binding</keyword>
<name>A0A5C6WX95_9DELT</name>
<feature type="region of interest" description="Disordered" evidence="7">
    <location>
        <begin position="473"/>
        <end position="619"/>
    </location>
</feature>
<dbReference type="GO" id="GO:0005524">
    <property type="term" value="F:ATP binding"/>
    <property type="evidence" value="ECO:0007669"/>
    <property type="project" value="UniProtKB-KW"/>
</dbReference>
<protein>
    <recommendedName>
        <fullName evidence="1">non-specific serine/threonine protein kinase</fullName>
        <ecNumber evidence="1">2.7.11.1</ecNumber>
    </recommendedName>
</protein>
<dbReference type="PANTHER" id="PTHR43289">
    <property type="entry name" value="MITOGEN-ACTIVATED PROTEIN KINASE KINASE KINASE 20-RELATED"/>
    <property type="match status" value="1"/>
</dbReference>
<comment type="caution">
    <text evidence="10">The sequence shown here is derived from an EMBL/GenBank/DDBJ whole genome shotgun (WGS) entry which is preliminary data.</text>
</comment>
<keyword evidence="5 10" id="KW-0418">Kinase</keyword>
<keyword evidence="2" id="KW-0723">Serine/threonine-protein kinase</keyword>
<dbReference type="Gene3D" id="3.30.200.20">
    <property type="entry name" value="Phosphorylase Kinase, domain 1"/>
    <property type="match status" value="1"/>
</dbReference>
<dbReference type="SMART" id="SM00220">
    <property type="entry name" value="S_TKc"/>
    <property type="match status" value="1"/>
</dbReference>
<dbReference type="SUPFAM" id="SSF56112">
    <property type="entry name" value="Protein kinase-like (PK-like)"/>
    <property type="match status" value="1"/>
</dbReference>
<keyword evidence="11" id="KW-1185">Reference proteome</keyword>
<dbReference type="CDD" id="cd14014">
    <property type="entry name" value="STKc_PknB_like"/>
    <property type="match status" value="1"/>
</dbReference>
<evidence type="ECO:0000256" key="2">
    <source>
        <dbReference type="ARBA" id="ARBA00022527"/>
    </source>
</evidence>
<dbReference type="PROSITE" id="PS50011">
    <property type="entry name" value="PROTEIN_KINASE_DOM"/>
    <property type="match status" value="1"/>
</dbReference>
<evidence type="ECO:0000259" key="9">
    <source>
        <dbReference type="PROSITE" id="PS50011"/>
    </source>
</evidence>
<feature type="domain" description="Protein kinase" evidence="9">
    <location>
        <begin position="22"/>
        <end position="282"/>
    </location>
</feature>
<keyword evidence="8" id="KW-0812">Transmembrane</keyword>